<dbReference type="PROSITE" id="PS50110">
    <property type="entry name" value="RESPONSE_REGULATORY"/>
    <property type="match status" value="2"/>
</dbReference>
<dbReference type="STRING" id="1475481.GCA_000953855_00497"/>
<feature type="domain" description="Histidine kinase" evidence="9">
    <location>
        <begin position="212"/>
        <end position="434"/>
    </location>
</feature>
<dbReference type="GO" id="GO:0005886">
    <property type="term" value="C:plasma membrane"/>
    <property type="evidence" value="ECO:0007669"/>
    <property type="project" value="TreeGrafter"/>
</dbReference>
<dbReference type="Pfam" id="PF00512">
    <property type="entry name" value="HisKA"/>
    <property type="match status" value="1"/>
</dbReference>
<dbReference type="SUPFAM" id="SSF52172">
    <property type="entry name" value="CheY-like"/>
    <property type="match status" value="2"/>
</dbReference>
<dbReference type="InterPro" id="IPR000014">
    <property type="entry name" value="PAS"/>
</dbReference>
<sequence length="704" mass="76273">MPERKGGPLALRLAGIYVLLVLAVAAAGMLAAPLNTPLATVVELTLIGAAGWIAVLLRRLGGLHAQLRDRARLQQDLFRYSGLLITVKDREGRIVEANDAVAAGFGRPVAEMLGTRLADLLPAESAAEVMARDREVMESGRETSHEETVPMPDGEHVFLAKRFPVRDAQGNVTGIAALRVDITAHVRLEQALRLAKAEAEAANLTKSAFLANMSHELRTPLNTIIGLSELVAEELAERGQAHFAEPMRRVVAAGRHLLALINDILDLSRIEAGRIELHPEPCRLHDLIDTVVGVVQPLADANGNRIEVHYADDPGVLSLDSTRVKQILLNLLSNACKFTRAGDVRVDVDTVHDAHGSRLVIAVADTGIGIEAEQMERIFEPFRQADQTIARRFGGTGLGLSICRQLCNLMGGALDVASTPGAGSVFTLSLPLLDGPLARAHEAVARAAAADRRELIVVADDEPDARMLIAGALQREGFEVRAAGSGAETLALVRQARPALLVLDILLGDMSGWDVLTAVRADPATRHLPVIVCTITDADRRAASLGVVEHMIKPFDREHLLALARRFVRPKHAPHVVVADDDAEFRGQIVRRLQTEGWRVREAPDGLETLAALRRQPPDLLLLDLMMPNLDGMAVLEAMREDPRLDRIPVILVSAAELSPEQVRALNRRAVEFVRKCGGDLETMLARVRATLAALDPQRTLQAP</sequence>
<dbReference type="SUPFAM" id="SSF55874">
    <property type="entry name" value="ATPase domain of HSP90 chaperone/DNA topoisomerase II/histidine kinase"/>
    <property type="match status" value="1"/>
</dbReference>
<organism evidence="14">
    <name type="scientific">Mizugakiibacter sediminis</name>
    <dbReference type="NCBI Taxonomy" id="1475481"/>
    <lineage>
        <taxon>Bacteria</taxon>
        <taxon>Pseudomonadati</taxon>
        <taxon>Pseudomonadota</taxon>
        <taxon>Gammaproteobacteria</taxon>
        <taxon>Lysobacterales</taxon>
        <taxon>Rhodanobacteraceae</taxon>
        <taxon>Mizugakiibacter</taxon>
    </lineage>
</organism>
<dbReference type="Gene3D" id="3.30.565.10">
    <property type="entry name" value="Histidine kinase-like ATPase, C-terminal domain"/>
    <property type="match status" value="1"/>
</dbReference>
<keyword evidence="8" id="KW-0472">Membrane</keyword>
<dbReference type="InterPro" id="IPR003661">
    <property type="entry name" value="HisK_dim/P_dom"/>
</dbReference>
<dbReference type="GO" id="GO:0009927">
    <property type="term" value="F:histidine phosphotransfer kinase activity"/>
    <property type="evidence" value="ECO:0007669"/>
    <property type="project" value="TreeGrafter"/>
</dbReference>
<accession>A0A0K8QJV2</accession>
<dbReference type="InterPro" id="IPR000700">
    <property type="entry name" value="PAS-assoc_C"/>
</dbReference>
<dbReference type="SMART" id="SM00091">
    <property type="entry name" value="PAS"/>
    <property type="match status" value="1"/>
</dbReference>
<dbReference type="InterPro" id="IPR001789">
    <property type="entry name" value="Sig_transdc_resp-reg_receiver"/>
</dbReference>
<gene>
    <name evidence="13" type="ORF">MBSD_2280</name>
    <name evidence="14" type="ORF">MBSD_n0489</name>
</gene>
<dbReference type="InterPro" id="IPR036890">
    <property type="entry name" value="HATPase_C_sf"/>
</dbReference>
<dbReference type="CDD" id="cd00156">
    <property type="entry name" value="REC"/>
    <property type="match status" value="1"/>
</dbReference>
<dbReference type="PROSITE" id="PS50109">
    <property type="entry name" value="HIS_KIN"/>
    <property type="match status" value="1"/>
</dbReference>
<dbReference type="Pfam" id="PF02518">
    <property type="entry name" value="HATPase_c"/>
    <property type="match status" value="1"/>
</dbReference>
<evidence type="ECO:0000259" key="9">
    <source>
        <dbReference type="PROSITE" id="PS50109"/>
    </source>
</evidence>
<evidence type="ECO:0000256" key="3">
    <source>
        <dbReference type="ARBA" id="ARBA00022553"/>
    </source>
</evidence>
<dbReference type="InterPro" id="IPR013656">
    <property type="entry name" value="PAS_4"/>
</dbReference>
<evidence type="ECO:0000256" key="4">
    <source>
        <dbReference type="ARBA" id="ARBA00022679"/>
    </source>
</evidence>
<dbReference type="PRINTS" id="PR00344">
    <property type="entry name" value="BCTRLSENSOR"/>
</dbReference>
<dbReference type="Gene3D" id="1.10.287.130">
    <property type="match status" value="1"/>
</dbReference>
<dbReference type="PROSITE" id="PS50113">
    <property type="entry name" value="PAC"/>
    <property type="match status" value="1"/>
</dbReference>
<evidence type="ECO:0000313" key="13">
    <source>
        <dbReference type="EMBL" id="GAN45727.1"/>
    </source>
</evidence>
<keyword evidence="4" id="KW-0808">Transferase</keyword>
<dbReference type="PROSITE" id="PS50112">
    <property type="entry name" value="PAS"/>
    <property type="match status" value="1"/>
</dbReference>
<dbReference type="InterPro" id="IPR004358">
    <property type="entry name" value="Sig_transdc_His_kin-like_C"/>
</dbReference>
<keyword evidence="8" id="KW-0812">Transmembrane</keyword>
<reference evidence="14" key="2">
    <citation type="submission" date="2015-08" db="EMBL/GenBank/DDBJ databases">
        <title>Complete DNA Sequence of Pseudomonas syringae pv. actinidiae, the Causal Agent of Kiwifruit Canker Disease.</title>
        <authorList>
            <person name="Rikkerink E.H.A."/>
            <person name="Fineran P.C."/>
        </authorList>
    </citation>
    <scope>NUCLEOTIDE SEQUENCE</scope>
    <source>
        <strain evidence="14">SkMP5</strain>
    </source>
</reference>
<evidence type="ECO:0000256" key="7">
    <source>
        <dbReference type="PROSITE-ProRule" id="PRU00169"/>
    </source>
</evidence>
<proteinExistence type="predicted"/>
<dbReference type="RefSeq" id="WP_062534765.1">
    <property type="nucleotide sequence ID" value="NZ_DF970154.1"/>
</dbReference>
<keyword evidence="15" id="KW-1185">Reference proteome</keyword>
<keyword evidence="5" id="KW-0418">Kinase</keyword>
<dbReference type="CDD" id="cd00130">
    <property type="entry name" value="PAS"/>
    <property type="match status" value="1"/>
</dbReference>
<dbReference type="NCBIfam" id="TIGR00229">
    <property type="entry name" value="sensory_box"/>
    <property type="match status" value="1"/>
</dbReference>
<dbReference type="PANTHER" id="PTHR43047">
    <property type="entry name" value="TWO-COMPONENT HISTIDINE PROTEIN KINASE"/>
    <property type="match status" value="1"/>
</dbReference>
<dbReference type="AlphaFoldDB" id="A0A0K8QJV2"/>
<dbReference type="CDD" id="cd16922">
    <property type="entry name" value="HATPase_EvgS-ArcB-TorS-like"/>
    <property type="match status" value="1"/>
</dbReference>
<keyword evidence="8" id="KW-1133">Transmembrane helix</keyword>
<dbReference type="Proteomes" id="UP000253740">
    <property type="component" value="Unassembled WGS sequence"/>
</dbReference>
<keyword evidence="3 7" id="KW-0597">Phosphoprotein</keyword>
<evidence type="ECO:0000256" key="8">
    <source>
        <dbReference type="SAM" id="Phobius"/>
    </source>
</evidence>
<dbReference type="InterPro" id="IPR005467">
    <property type="entry name" value="His_kinase_dom"/>
</dbReference>
<evidence type="ECO:0000256" key="1">
    <source>
        <dbReference type="ARBA" id="ARBA00000085"/>
    </source>
</evidence>
<dbReference type="SMART" id="SM00387">
    <property type="entry name" value="HATPase_c"/>
    <property type="match status" value="1"/>
</dbReference>
<reference evidence="13" key="1">
    <citation type="submission" date="2015-03" db="EMBL/GenBank/DDBJ databases">
        <title>Draft genome sequence of Mizugakiibacter sediminis skMP5.</title>
        <authorList>
            <person name="Watanabe T."/>
            <person name="Kojima H."/>
            <person name="Fukui M."/>
        </authorList>
    </citation>
    <scope>NUCLEOTIDE SEQUENCE</scope>
    <source>
        <strain evidence="13">SkMP5</strain>
    </source>
</reference>
<dbReference type="CDD" id="cd00082">
    <property type="entry name" value="HisKA"/>
    <property type="match status" value="1"/>
</dbReference>
<evidence type="ECO:0000313" key="15">
    <source>
        <dbReference type="Proteomes" id="UP000253740"/>
    </source>
</evidence>
<evidence type="ECO:0000256" key="6">
    <source>
        <dbReference type="ARBA" id="ARBA00023012"/>
    </source>
</evidence>
<feature type="domain" description="Response regulatory" evidence="10">
    <location>
        <begin position="575"/>
        <end position="691"/>
    </location>
</feature>
<evidence type="ECO:0000259" key="11">
    <source>
        <dbReference type="PROSITE" id="PS50112"/>
    </source>
</evidence>
<comment type="catalytic activity">
    <reaction evidence="1">
        <text>ATP + protein L-histidine = ADP + protein N-phospho-L-histidine.</text>
        <dbReference type="EC" id="2.7.13.3"/>
    </reaction>
</comment>
<dbReference type="SMART" id="SM00388">
    <property type="entry name" value="HisKA"/>
    <property type="match status" value="1"/>
</dbReference>
<dbReference type="InterPro" id="IPR035965">
    <property type="entry name" value="PAS-like_dom_sf"/>
</dbReference>
<protein>
    <recommendedName>
        <fullName evidence="2">histidine kinase</fullName>
        <ecNumber evidence="2">2.7.13.3</ecNumber>
    </recommendedName>
</protein>
<dbReference type="FunFam" id="3.30.565.10:FF:000010">
    <property type="entry name" value="Sensor histidine kinase RcsC"/>
    <property type="match status" value="1"/>
</dbReference>
<evidence type="ECO:0000259" key="12">
    <source>
        <dbReference type="PROSITE" id="PS50113"/>
    </source>
</evidence>
<feature type="modified residue" description="4-aspartylphosphate" evidence="7">
    <location>
        <position position="504"/>
    </location>
</feature>
<name>A0A0K8QJV2_9GAMM</name>
<dbReference type="Gene3D" id="3.30.450.20">
    <property type="entry name" value="PAS domain"/>
    <property type="match status" value="1"/>
</dbReference>
<feature type="domain" description="Response regulatory" evidence="10">
    <location>
        <begin position="455"/>
        <end position="568"/>
    </location>
</feature>
<dbReference type="SUPFAM" id="SSF47384">
    <property type="entry name" value="Homodimeric domain of signal transducing histidine kinase"/>
    <property type="match status" value="1"/>
</dbReference>
<evidence type="ECO:0000313" key="14">
    <source>
        <dbReference type="EMBL" id="GAP65200.1"/>
    </source>
</evidence>
<dbReference type="InterPro" id="IPR003594">
    <property type="entry name" value="HATPase_dom"/>
</dbReference>
<feature type="transmembrane region" description="Helical" evidence="8">
    <location>
        <begin position="9"/>
        <end position="32"/>
    </location>
</feature>
<evidence type="ECO:0000256" key="2">
    <source>
        <dbReference type="ARBA" id="ARBA00012438"/>
    </source>
</evidence>
<dbReference type="Pfam" id="PF00072">
    <property type="entry name" value="Response_reg"/>
    <property type="match status" value="2"/>
</dbReference>
<dbReference type="EC" id="2.7.13.3" evidence="2"/>
<feature type="modified residue" description="4-aspartylphosphate" evidence="7">
    <location>
        <position position="624"/>
    </location>
</feature>
<dbReference type="OrthoDB" id="9810730at2"/>
<dbReference type="SUPFAM" id="SSF55785">
    <property type="entry name" value="PYP-like sensor domain (PAS domain)"/>
    <property type="match status" value="1"/>
</dbReference>
<feature type="transmembrane region" description="Helical" evidence="8">
    <location>
        <begin position="38"/>
        <end position="57"/>
    </location>
</feature>
<dbReference type="Gene3D" id="3.40.50.2300">
    <property type="match status" value="2"/>
</dbReference>
<dbReference type="InterPro" id="IPR011006">
    <property type="entry name" value="CheY-like_superfamily"/>
</dbReference>
<dbReference type="HOGENOM" id="CLU_000445_114_15_6"/>
<dbReference type="EMBL" id="DF970154">
    <property type="protein sequence ID" value="GAP65200.1"/>
    <property type="molecule type" value="Genomic_DNA"/>
</dbReference>
<feature type="domain" description="PAS" evidence="11">
    <location>
        <begin position="85"/>
        <end position="140"/>
    </location>
</feature>
<evidence type="ECO:0000259" key="10">
    <source>
        <dbReference type="PROSITE" id="PS50110"/>
    </source>
</evidence>
<dbReference type="EMBL" id="DF952383">
    <property type="protein sequence ID" value="GAN45727.1"/>
    <property type="molecule type" value="Genomic_DNA"/>
</dbReference>
<feature type="domain" description="PAC" evidence="12">
    <location>
        <begin position="143"/>
        <end position="194"/>
    </location>
</feature>
<dbReference type="SMART" id="SM00448">
    <property type="entry name" value="REC"/>
    <property type="match status" value="2"/>
</dbReference>
<dbReference type="GO" id="GO:0000155">
    <property type="term" value="F:phosphorelay sensor kinase activity"/>
    <property type="evidence" value="ECO:0007669"/>
    <property type="project" value="InterPro"/>
</dbReference>
<evidence type="ECO:0000256" key="5">
    <source>
        <dbReference type="ARBA" id="ARBA00022777"/>
    </source>
</evidence>
<dbReference type="InterPro" id="IPR036097">
    <property type="entry name" value="HisK_dim/P_sf"/>
</dbReference>
<dbReference type="Pfam" id="PF08448">
    <property type="entry name" value="PAS_4"/>
    <property type="match status" value="1"/>
</dbReference>
<keyword evidence="6" id="KW-0902">Two-component regulatory system</keyword>